<dbReference type="Proteomes" id="UP000606974">
    <property type="component" value="Unassembled WGS sequence"/>
</dbReference>
<proteinExistence type="predicted"/>
<evidence type="ECO:0000313" key="2">
    <source>
        <dbReference type="Proteomes" id="UP000606974"/>
    </source>
</evidence>
<accession>A0A8H7A9E6</accession>
<organism evidence="1 2">
    <name type="scientific">Endocarpon pusillum</name>
    <dbReference type="NCBI Taxonomy" id="364733"/>
    <lineage>
        <taxon>Eukaryota</taxon>
        <taxon>Fungi</taxon>
        <taxon>Dikarya</taxon>
        <taxon>Ascomycota</taxon>
        <taxon>Pezizomycotina</taxon>
        <taxon>Eurotiomycetes</taxon>
        <taxon>Chaetothyriomycetidae</taxon>
        <taxon>Verrucariales</taxon>
        <taxon>Verrucariaceae</taxon>
        <taxon>Endocarpon</taxon>
    </lineage>
</organism>
<reference evidence="1" key="1">
    <citation type="submission" date="2020-02" db="EMBL/GenBank/DDBJ databases">
        <authorList>
            <person name="Palmer J.M."/>
        </authorList>
    </citation>
    <scope>NUCLEOTIDE SEQUENCE</scope>
    <source>
        <strain evidence="1">EPUS1.4</strain>
        <tissue evidence="1">Thallus</tissue>
    </source>
</reference>
<sequence>MRVSARYAPLNAGAIQGKGQASGFPSRFNDFRPDWATATQLGFYFVAASVRILQMNHGE</sequence>
<dbReference type="AlphaFoldDB" id="A0A8H7A9E6"/>
<evidence type="ECO:0000313" key="1">
    <source>
        <dbReference type="EMBL" id="KAF7504948.1"/>
    </source>
</evidence>
<name>A0A8H7A9E6_9EURO</name>
<keyword evidence="2" id="KW-1185">Reference proteome</keyword>
<gene>
    <name evidence="1" type="ORF">GJ744_001595</name>
</gene>
<comment type="caution">
    <text evidence="1">The sequence shown here is derived from an EMBL/GenBank/DDBJ whole genome shotgun (WGS) entry which is preliminary data.</text>
</comment>
<dbReference type="EMBL" id="JAACFV010000123">
    <property type="protein sequence ID" value="KAF7504948.1"/>
    <property type="molecule type" value="Genomic_DNA"/>
</dbReference>
<protein>
    <submittedName>
        <fullName evidence="1">Uncharacterized protein</fullName>
    </submittedName>
</protein>